<dbReference type="InterPro" id="IPR036894">
    <property type="entry name" value="YbaB-like_sf"/>
</dbReference>
<sequence>MHSDSIDPITGHMDKVRRALTTDTSTVGRYGVSVEVRADGSLESVRIDESITPYGTELGALITTLAGEALAQARENAHEAIDELSADPRIAAVVDSLETASQQPPPREPVRSANTEPADPDDELTEEELIELNERRNRSFFQSW</sequence>
<comment type="caution">
    <text evidence="2">The sequence shown here is derived from an EMBL/GenBank/DDBJ whole genome shotgun (WGS) entry which is preliminary data.</text>
</comment>
<name>A0A5R8NS15_9NOCA</name>
<evidence type="ECO:0000313" key="3">
    <source>
        <dbReference type="Proteomes" id="UP000306378"/>
    </source>
</evidence>
<evidence type="ECO:0000256" key="1">
    <source>
        <dbReference type="SAM" id="MobiDB-lite"/>
    </source>
</evidence>
<dbReference type="Pfam" id="PF02575">
    <property type="entry name" value="YbaB_DNA_bd"/>
    <property type="match status" value="1"/>
</dbReference>
<proteinExistence type="predicted"/>
<dbReference type="InterPro" id="IPR004401">
    <property type="entry name" value="YbaB/EbfC"/>
</dbReference>
<feature type="region of interest" description="Disordered" evidence="1">
    <location>
        <begin position="96"/>
        <end position="126"/>
    </location>
</feature>
<dbReference type="Proteomes" id="UP000306378">
    <property type="component" value="Unassembled WGS sequence"/>
</dbReference>
<dbReference type="EMBL" id="VBUT01000004">
    <property type="protein sequence ID" value="TLF78358.1"/>
    <property type="molecule type" value="Genomic_DNA"/>
</dbReference>
<accession>A0A5R8NS15</accession>
<dbReference type="RefSeq" id="WP_138447734.1">
    <property type="nucleotide sequence ID" value="NZ_VBUT01000004.1"/>
</dbReference>
<gene>
    <name evidence="2" type="ORF">FEK34_10895</name>
</gene>
<dbReference type="Gene3D" id="3.30.1310.10">
    <property type="entry name" value="Nucleoid-associated protein YbaB-like domain"/>
    <property type="match status" value="1"/>
</dbReference>
<evidence type="ECO:0000313" key="2">
    <source>
        <dbReference type="EMBL" id="TLF78358.1"/>
    </source>
</evidence>
<dbReference type="AlphaFoldDB" id="A0A5R8NS15"/>
<dbReference type="GO" id="GO:0003677">
    <property type="term" value="F:DNA binding"/>
    <property type="evidence" value="ECO:0007669"/>
    <property type="project" value="InterPro"/>
</dbReference>
<evidence type="ECO:0008006" key="4">
    <source>
        <dbReference type="Google" id="ProtNLM"/>
    </source>
</evidence>
<protein>
    <recommendedName>
        <fullName evidence="4">YbaB/EbfC family nucleoid-associated protein</fullName>
    </recommendedName>
</protein>
<reference evidence="2 3" key="1">
    <citation type="submission" date="2019-05" db="EMBL/GenBank/DDBJ databases">
        <title>Genomes sequences of two Nocardia cyriacigeorgica environmental isolates, type strains Nocardia asteroides ATCC 19247 and Nocardia cyriacigeorgica DSM 44484.</title>
        <authorList>
            <person name="Vautrin F."/>
            <person name="Bergeron E."/>
            <person name="Dubost A."/>
            <person name="Abrouk D."/>
            <person name="Rodriguez Nava V."/>
            <person name="Pujic P."/>
        </authorList>
    </citation>
    <scope>NUCLEOTIDE SEQUENCE [LARGE SCALE GENOMIC DNA]</scope>
    <source>
        <strain evidence="2 3">EML 446</strain>
    </source>
</reference>
<organism evidence="2 3">
    <name type="scientific">Nocardia cyriacigeorgica</name>
    <dbReference type="NCBI Taxonomy" id="135487"/>
    <lineage>
        <taxon>Bacteria</taxon>
        <taxon>Bacillati</taxon>
        <taxon>Actinomycetota</taxon>
        <taxon>Actinomycetes</taxon>
        <taxon>Mycobacteriales</taxon>
        <taxon>Nocardiaceae</taxon>
        <taxon>Nocardia</taxon>
    </lineage>
</organism>